<dbReference type="SMART" id="SM00320">
    <property type="entry name" value="WD40"/>
    <property type="match status" value="7"/>
</dbReference>
<dbReference type="InterPro" id="IPR051980">
    <property type="entry name" value="WD_repeat_MORG1"/>
</dbReference>
<comment type="subcellular location">
    <subcellularLocation>
        <location evidence="1">Cytoplasm</location>
    </subcellularLocation>
</comment>
<evidence type="ECO:0000313" key="9">
    <source>
        <dbReference type="Proteomes" id="UP000046393"/>
    </source>
</evidence>
<dbReference type="Proteomes" id="UP000046393">
    <property type="component" value="Unplaced"/>
</dbReference>
<feature type="repeat" description="WD" evidence="8">
    <location>
        <begin position="245"/>
        <end position="267"/>
    </location>
</feature>
<dbReference type="Pfam" id="PF00400">
    <property type="entry name" value="WD40"/>
    <property type="match status" value="5"/>
</dbReference>
<feature type="repeat" description="WD" evidence="8">
    <location>
        <begin position="17"/>
        <end position="58"/>
    </location>
</feature>
<evidence type="ECO:0000256" key="7">
    <source>
        <dbReference type="ARBA" id="ARBA00042222"/>
    </source>
</evidence>
<dbReference type="STRING" id="451379.A0A0N5AH90"/>
<dbReference type="PROSITE" id="PS00678">
    <property type="entry name" value="WD_REPEATS_1"/>
    <property type="match status" value="1"/>
</dbReference>
<sequence length="308" mass="33635">MSVGVSKDLPLHLKREIDCKQTAVRAVRFNVDGNYCITCGADKTLKLWNPVTGIPLKTYTGTGWEVLDAQGSCDNAKILAGGLDKRLNIFDVETGKILQCWRDHNGSVNSVAFNNESTMAFSGCQDGKLRCFDLRVRGSPVQTLDEATDAILSIDVGEHEITSGSADCYMRVYNLRDGIMTMDYLGESITCVTLTADGQCVLASTKDGIVRLMDKSNGQLLADYSGHTGKDYRIESCLLSTDAHIVSGSADGNVYIWDMIEMSVLARLEHVHHSVVHSVSSHPTKPYLLSAAGGSVFLWMSKALDEER</sequence>
<keyword evidence="3 8" id="KW-0853">WD repeat</keyword>
<dbReference type="InterPro" id="IPR015943">
    <property type="entry name" value="WD40/YVTN_repeat-like_dom_sf"/>
</dbReference>
<dbReference type="CDD" id="cd00200">
    <property type="entry name" value="WD40"/>
    <property type="match status" value="1"/>
</dbReference>
<dbReference type="GO" id="GO:0000398">
    <property type="term" value="P:mRNA splicing, via spliceosome"/>
    <property type="evidence" value="ECO:0007669"/>
    <property type="project" value="TreeGrafter"/>
</dbReference>
<evidence type="ECO:0000256" key="4">
    <source>
        <dbReference type="ARBA" id="ARBA00022737"/>
    </source>
</evidence>
<dbReference type="InterPro" id="IPR036322">
    <property type="entry name" value="WD40_repeat_dom_sf"/>
</dbReference>
<dbReference type="GO" id="GO:0071013">
    <property type="term" value="C:catalytic step 2 spliceosome"/>
    <property type="evidence" value="ECO:0007669"/>
    <property type="project" value="TreeGrafter"/>
</dbReference>
<evidence type="ECO:0000256" key="3">
    <source>
        <dbReference type="ARBA" id="ARBA00022574"/>
    </source>
</evidence>
<dbReference type="Gene3D" id="2.130.10.10">
    <property type="entry name" value="YVTN repeat-like/Quinoprotein amine dehydrogenase"/>
    <property type="match status" value="1"/>
</dbReference>
<dbReference type="GO" id="GO:0005737">
    <property type="term" value="C:cytoplasm"/>
    <property type="evidence" value="ECO:0007669"/>
    <property type="project" value="UniProtKB-SubCell"/>
</dbReference>
<proteinExistence type="inferred from homology"/>
<keyword evidence="9" id="KW-1185">Reference proteome</keyword>
<dbReference type="PROSITE" id="PS50082">
    <property type="entry name" value="WD_REPEATS_2"/>
    <property type="match status" value="3"/>
</dbReference>
<dbReference type="AlphaFoldDB" id="A0A0N5AH90"/>
<dbReference type="InterPro" id="IPR001680">
    <property type="entry name" value="WD40_rpt"/>
</dbReference>
<evidence type="ECO:0000313" key="10">
    <source>
        <dbReference type="WBParaSite" id="SMUV_0000373401-mRNA-1"/>
    </source>
</evidence>
<keyword evidence="4" id="KW-0677">Repeat</keyword>
<evidence type="ECO:0000256" key="6">
    <source>
        <dbReference type="ARBA" id="ARBA00040453"/>
    </source>
</evidence>
<comment type="similarity">
    <text evidence="5">Belongs to the WD repeat MORG1 family.</text>
</comment>
<reference evidence="10" key="1">
    <citation type="submission" date="2017-02" db="UniProtKB">
        <authorList>
            <consortium name="WormBaseParasite"/>
        </authorList>
    </citation>
    <scope>IDENTIFICATION</scope>
</reference>
<dbReference type="InterPro" id="IPR019775">
    <property type="entry name" value="WD40_repeat_CS"/>
</dbReference>
<protein>
    <recommendedName>
        <fullName evidence="6">WD repeat domain-containing protein 83</fullName>
    </recommendedName>
    <alternativeName>
        <fullName evidence="7">Mitogen-activated protein kinase organizer 1</fullName>
    </alternativeName>
</protein>
<dbReference type="PANTHER" id="PTHR22842">
    <property type="entry name" value="WD40 REPEAT PROTEIN"/>
    <property type="match status" value="1"/>
</dbReference>
<organism evidence="9 10">
    <name type="scientific">Syphacia muris</name>
    <dbReference type="NCBI Taxonomy" id="451379"/>
    <lineage>
        <taxon>Eukaryota</taxon>
        <taxon>Metazoa</taxon>
        <taxon>Ecdysozoa</taxon>
        <taxon>Nematoda</taxon>
        <taxon>Chromadorea</taxon>
        <taxon>Rhabditida</taxon>
        <taxon>Spirurina</taxon>
        <taxon>Oxyuridomorpha</taxon>
        <taxon>Oxyuroidea</taxon>
        <taxon>Oxyuridae</taxon>
        <taxon>Syphacia</taxon>
    </lineage>
</organism>
<dbReference type="WBParaSite" id="SMUV_0000373401-mRNA-1">
    <property type="protein sequence ID" value="SMUV_0000373401-mRNA-1"/>
    <property type="gene ID" value="SMUV_0000373401"/>
</dbReference>
<dbReference type="SUPFAM" id="SSF50978">
    <property type="entry name" value="WD40 repeat-like"/>
    <property type="match status" value="1"/>
</dbReference>
<accession>A0A0N5AH90</accession>
<name>A0A0N5AH90_9BILA</name>
<evidence type="ECO:0000256" key="8">
    <source>
        <dbReference type="PROSITE-ProRule" id="PRU00221"/>
    </source>
</evidence>
<evidence type="ECO:0000256" key="2">
    <source>
        <dbReference type="ARBA" id="ARBA00022490"/>
    </source>
</evidence>
<evidence type="ECO:0000256" key="1">
    <source>
        <dbReference type="ARBA" id="ARBA00004496"/>
    </source>
</evidence>
<dbReference type="PANTHER" id="PTHR22842:SF3">
    <property type="entry name" value="WD REPEAT DOMAIN-CONTAINING PROTEIN 83"/>
    <property type="match status" value="1"/>
</dbReference>
<keyword evidence="2" id="KW-0963">Cytoplasm</keyword>
<evidence type="ECO:0000256" key="5">
    <source>
        <dbReference type="ARBA" id="ARBA00038145"/>
    </source>
</evidence>
<feature type="repeat" description="WD" evidence="8">
    <location>
        <begin position="101"/>
        <end position="135"/>
    </location>
</feature>